<proteinExistence type="inferred from homology"/>
<evidence type="ECO:0000256" key="5">
    <source>
        <dbReference type="ARBA" id="ARBA00022989"/>
    </source>
</evidence>
<dbReference type="GO" id="GO:0005886">
    <property type="term" value="C:plasma membrane"/>
    <property type="evidence" value="ECO:0007669"/>
    <property type="project" value="UniProtKB-SubCell"/>
</dbReference>
<dbReference type="GO" id="GO:0009246">
    <property type="term" value="P:enterobacterial common antigen biosynthetic process"/>
    <property type="evidence" value="ECO:0007669"/>
    <property type="project" value="TreeGrafter"/>
</dbReference>
<keyword evidence="9" id="KW-0808">Transferase</keyword>
<dbReference type="Pfam" id="PF01757">
    <property type="entry name" value="Acyl_transf_3"/>
    <property type="match status" value="1"/>
</dbReference>
<keyword evidence="10" id="KW-1185">Reference proteome</keyword>
<evidence type="ECO:0000259" key="8">
    <source>
        <dbReference type="Pfam" id="PF01757"/>
    </source>
</evidence>
<dbReference type="InterPro" id="IPR002656">
    <property type="entry name" value="Acyl_transf_3_dom"/>
</dbReference>
<evidence type="ECO:0000313" key="9">
    <source>
        <dbReference type="EMBL" id="NBI28183.1"/>
    </source>
</evidence>
<gene>
    <name evidence="9" type="ORF">ERL59_04330</name>
</gene>
<dbReference type="Proteomes" id="UP000448943">
    <property type="component" value="Unassembled WGS sequence"/>
</dbReference>
<feature type="transmembrane region" description="Helical" evidence="7">
    <location>
        <begin position="122"/>
        <end position="146"/>
    </location>
</feature>
<keyword evidence="3" id="KW-1003">Cell membrane</keyword>
<feature type="transmembrane region" description="Helical" evidence="7">
    <location>
        <begin position="305"/>
        <end position="329"/>
    </location>
</feature>
<comment type="caution">
    <text evidence="9">The sequence shown here is derived from an EMBL/GenBank/DDBJ whole genome shotgun (WGS) entry which is preliminary data.</text>
</comment>
<keyword evidence="5 7" id="KW-1133">Transmembrane helix</keyword>
<dbReference type="PANTHER" id="PTHR40074:SF2">
    <property type="entry name" value="O-ACETYLTRANSFERASE WECH"/>
    <property type="match status" value="1"/>
</dbReference>
<keyword evidence="9" id="KW-0012">Acyltransferase</keyword>
<dbReference type="EMBL" id="SIJB01000012">
    <property type="protein sequence ID" value="NBI28183.1"/>
    <property type="molecule type" value="Genomic_DNA"/>
</dbReference>
<keyword evidence="4 7" id="KW-0812">Transmembrane</keyword>
<keyword evidence="6 7" id="KW-0472">Membrane</keyword>
<feature type="transmembrane region" description="Helical" evidence="7">
    <location>
        <begin position="271"/>
        <end position="293"/>
    </location>
</feature>
<feature type="transmembrane region" description="Helical" evidence="7">
    <location>
        <begin position="240"/>
        <end position="259"/>
    </location>
</feature>
<dbReference type="PANTHER" id="PTHR40074">
    <property type="entry name" value="O-ACETYLTRANSFERASE WECH"/>
    <property type="match status" value="1"/>
</dbReference>
<evidence type="ECO:0000256" key="4">
    <source>
        <dbReference type="ARBA" id="ARBA00022692"/>
    </source>
</evidence>
<evidence type="ECO:0000256" key="6">
    <source>
        <dbReference type="ARBA" id="ARBA00023136"/>
    </source>
</evidence>
<feature type="domain" description="Acyltransferase 3" evidence="8">
    <location>
        <begin position="13"/>
        <end position="322"/>
    </location>
</feature>
<evidence type="ECO:0000256" key="7">
    <source>
        <dbReference type="SAM" id="Phobius"/>
    </source>
</evidence>
<evidence type="ECO:0000256" key="1">
    <source>
        <dbReference type="ARBA" id="ARBA00004651"/>
    </source>
</evidence>
<accession>A0A6N9Q0F2</accession>
<comment type="subcellular location">
    <subcellularLocation>
        <location evidence="1">Cell membrane</location>
        <topology evidence="1">Multi-pass membrane protein</topology>
    </subcellularLocation>
</comment>
<feature type="transmembrane region" description="Helical" evidence="7">
    <location>
        <begin position="52"/>
        <end position="70"/>
    </location>
</feature>
<comment type="similarity">
    <text evidence="2">Belongs to the acyltransferase 3 family.</text>
</comment>
<feature type="transmembrane region" description="Helical" evidence="7">
    <location>
        <begin position="82"/>
        <end position="102"/>
    </location>
</feature>
<protein>
    <submittedName>
        <fullName evidence="9">Acyltransferase</fullName>
    </submittedName>
</protein>
<reference evidence="9 10" key="1">
    <citation type="submission" date="2019-01" db="EMBL/GenBank/DDBJ databases">
        <title>Chengkuizengella sp. nov., isolated from deep-sea sediment of East Pacific Ocean.</title>
        <authorList>
            <person name="Yang J."/>
            <person name="Lai Q."/>
            <person name="Shao Z."/>
        </authorList>
    </citation>
    <scope>NUCLEOTIDE SEQUENCE [LARGE SCALE GENOMIC DNA]</scope>
    <source>
        <strain evidence="9 10">YPA3-1-1</strain>
    </source>
</reference>
<feature type="transmembrane region" description="Helical" evidence="7">
    <location>
        <begin position="158"/>
        <end position="174"/>
    </location>
</feature>
<feature type="transmembrane region" description="Helical" evidence="7">
    <location>
        <begin position="210"/>
        <end position="228"/>
    </location>
</feature>
<dbReference type="GO" id="GO:0016413">
    <property type="term" value="F:O-acetyltransferase activity"/>
    <property type="evidence" value="ECO:0007669"/>
    <property type="project" value="TreeGrafter"/>
</dbReference>
<feature type="transmembrane region" description="Helical" evidence="7">
    <location>
        <begin position="180"/>
        <end position="198"/>
    </location>
</feature>
<dbReference type="AlphaFoldDB" id="A0A6N9Q0F2"/>
<name>A0A6N9Q0F2_9BACL</name>
<feature type="transmembrane region" description="Helical" evidence="7">
    <location>
        <begin position="12"/>
        <end position="32"/>
    </location>
</feature>
<evidence type="ECO:0000256" key="2">
    <source>
        <dbReference type="ARBA" id="ARBA00007400"/>
    </source>
</evidence>
<evidence type="ECO:0000256" key="3">
    <source>
        <dbReference type="ARBA" id="ARBA00022475"/>
    </source>
</evidence>
<organism evidence="9 10">
    <name type="scientific">Chengkuizengella marina</name>
    <dbReference type="NCBI Taxonomy" id="2507566"/>
    <lineage>
        <taxon>Bacteria</taxon>
        <taxon>Bacillati</taxon>
        <taxon>Bacillota</taxon>
        <taxon>Bacilli</taxon>
        <taxon>Bacillales</taxon>
        <taxon>Paenibacillaceae</taxon>
        <taxon>Chengkuizengella</taxon>
    </lineage>
</organism>
<evidence type="ECO:0000313" key="10">
    <source>
        <dbReference type="Proteomes" id="UP000448943"/>
    </source>
</evidence>
<sequence length="342" mass="40104">MRILGEVDLLYLNYVNNFRAVAIIFVIASHVIEPFSQSGMIVYSIFSNLFREGTVLFVFIAGLLFHHLSFKYKYSKYLKSKVKYVLTPYIIISIPAILLVTSLGGVPRHEFILDYSKFFQVFYLYITGSHLGPLWFIPMIFIFYVISPILIKLIDWEYFNYVFIVSFIISILTLKNFDNVIQSFLHYFFSYIAGMYLSKNKEKILSFIDKYKFIILCLFTVLFTVGTITHYNDLGPLTDIFIYSNKIVLAFLIMFYLYKYDSRIEKKFDKLAQYSFGLFFIHAYISGIYFKIIEIYVNLNGLNDIYNFFLIIISTVFITVISLMCLIPAKKILGNKSRYLIG</sequence>